<accession>A0ACA9M846</accession>
<dbReference type="Proteomes" id="UP000789860">
    <property type="component" value="Unassembled WGS sequence"/>
</dbReference>
<keyword evidence="2" id="KW-1185">Reference proteome</keyword>
<feature type="non-terminal residue" evidence="1">
    <location>
        <position position="1"/>
    </location>
</feature>
<gene>
    <name evidence="1" type="ORF">SCALOS_LOCUS6006</name>
</gene>
<comment type="caution">
    <text evidence="1">The sequence shown here is derived from an EMBL/GenBank/DDBJ whole genome shotgun (WGS) entry which is preliminary data.</text>
</comment>
<proteinExistence type="predicted"/>
<sequence>VIHIPKNYDFTEDNIVEDNNISEKINISEDNNISENNINENKIVEGNNIEENSSTETLLTEDEKINMKYCQKKTCNFMFPYVQLEQETRSNIHTRTYIQLARSLNRTMVLVNVGNSRLNACNPHPFNFYYDIEALQKQYPDVQFISQDKFLKWTKERKIRPIAQHSLMIQDEIDNITMGVNEGIKLKMKKMKKLCIDQFNLNIINYIEIHTGFKEFTTKSLEKMSQLAIKTLKKSPMAKKYEVIMILNLSKRDMFFLSSEKLIPYSPYIIKESKKITKKLTPYVAIHWRVERAEPKMVPKCAKKLIEKVKTIQEQYGIKNFYLATDLPLNGNKAQSGTLHEISEFHKEAIEILGLNNKYSNNLKNSSKYNIKFDTWISLNSFSQIRDNPKYKNEFKGSGIHGILDKLVCINANYFLKTPKGCGRTSSNFARVIIEERKNLKKDNVSNW</sequence>
<evidence type="ECO:0000313" key="1">
    <source>
        <dbReference type="EMBL" id="CAG8575581.1"/>
    </source>
</evidence>
<protein>
    <submittedName>
        <fullName evidence="1">4240_t:CDS:1</fullName>
    </submittedName>
</protein>
<dbReference type="EMBL" id="CAJVPM010010713">
    <property type="protein sequence ID" value="CAG8575581.1"/>
    <property type="molecule type" value="Genomic_DNA"/>
</dbReference>
<name>A0ACA9M846_9GLOM</name>
<reference evidence="1" key="1">
    <citation type="submission" date="2021-06" db="EMBL/GenBank/DDBJ databases">
        <authorList>
            <person name="Kallberg Y."/>
            <person name="Tangrot J."/>
            <person name="Rosling A."/>
        </authorList>
    </citation>
    <scope>NUCLEOTIDE SEQUENCE</scope>
    <source>
        <strain evidence="1">AU212A</strain>
    </source>
</reference>
<evidence type="ECO:0000313" key="2">
    <source>
        <dbReference type="Proteomes" id="UP000789860"/>
    </source>
</evidence>
<organism evidence="1 2">
    <name type="scientific">Scutellospora calospora</name>
    <dbReference type="NCBI Taxonomy" id="85575"/>
    <lineage>
        <taxon>Eukaryota</taxon>
        <taxon>Fungi</taxon>
        <taxon>Fungi incertae sedis</taxon>
        <taxon>Mucoromycota</taxon>
        <taxon>Glomeromycotina</taxon>
        <taxon>Glomeromycetes</taxon>
        <taxon>Diversisporales</taxon>
        <taxon>Gigasporaceae</taxon>
        <taxon>Scutellospora</taxon>
    </lineage>
</organism>